<reference evidence="1 2" key="1">
    <citation type="journal article" date="2010" name="Genome Biol.">
        <title>A first genome assembly of the barley fungal pathogen Pyrenophora teres f. teres.</title>
        <authorList>
            <person name="Ellwood S.R."/>
            <person name="Liu Z."/>
            <person name="Syme R.A."/>
            <person name="Lai Z."/>
            <person name="Hane J.K."/>
            <person name="Keiper F."/>
            <person name="Moffat C.S."/>
            <person name="Oliver R.P."/>
            <person name="Friesen T.L."/>
        </authorList>
    </citation>
    <scope>NUCLEOTIDE SEQUENCE [LARGE SCALE GENOMIC DNA]</scope>
    <source>
        <strain evidence="1 2">0-1</strain>
    </source>
</reference>
<dbReference type="HOGENOM" id="CLU_1355267_0_0_1"/>
<proteinExistence type="predicted"/>
<dbReference type="OrthoDB" id="4177236at2759"/>
<dbReference type="Proteomes" id="UP000001067">
    <property type="component" value="Unassembled WGS sequence"/>
</dbReference>
<gene>
    <name evidence="1" type="ORF">PTT_01252</name>
</gene>
<evidence type="ECO:0000313" key="1">
    <source>
        <dbReference type="EMBL" id="EFQ96426.1"/>
    </source>
</evidence>
<keyword evidence="2" id="KW-1185">Reference proteome</keyword>
<dbReference type="KEGG" id="pte:PTT_01252"/>
<accession>E3RCX3</accession>
<dbReference type="AlphaFoldDB" id="E3RCX3"/>
<sequence length="202" mass="22393">MVSNDSAADTSEVLKREATAYPRLVNELAVEFGSALNDKISNGNTPPSVAAGLLDLLVDGSVKVIRCLGQSVLDLAHATQEYEEFLSHVPKEMTTTLNQAIRGEKTLFKLHDTFVIDIRSSYVVKVALSLNLDYIGNTQYLATHIPELLIPQRTHLFMSRALDTTLESPWPELSTTQKTSVQEQLNALFRVLRVKIGIEIIN</sequence>
<name>E3RCX3_PYRTT</name>
<dbReference type="EMBL" id="GL531944">
    <property type="protein sequence ID" value="EFQ96426.1"/>
    <property type="molecule type" value="Genomic_DNA"/>
</dbReference>
<organism evidence="2">
    <name type="scientific">Pyrenophora teres f. teres (strain 0-1)</name>
    <name type="common">Barley net blotch fungus</name>
    <name type="synonym">Drechslera teres f. teres</name>
    <dbReference type="NCBI Taxonomy" id="861557"/>
    <lineage>
        <taxon>Eukaryota</taxon>
        <taxon>Fungi</taxon>
        <taxon>Dikarya</taxon>
        <taxon>Ascomycota</taxon>
        <taxon>Pezizomycotina</taxon>
        <taxon>Dothideomycetes</taxon>
        <taxon>Pleosporomycetidae</taxon>
        <taxon>Pleosporales</taxon>
        <taxon>Pleosporineae</taxon>
        <taxon>Pleosporaceae</taxon>
        <taxon>Pyrenophora</taxon>
    </lineage>
</organism>
<protein>
    <submittedName>
        <fullName evidence="1">Uncharacterized protein</fullName>
    </submittedName>
</protein>
<evidence type="ECO:0000313" key="2">
    <source>
        <dbReference type="Proteomes" id="UP000001067"/>
    </source>
</evidence>